<dbReference type="EMBL" id="SDKM01000031">
    <property type="protein sequence ID" value="RYP83637.1"/>
    <property type="molecule type" value="Genomic_DNA"/>
</dbReference>
<reference evidence="1 2" key="1">
    <citation type="submission" date="2019-01" db="EMBL/GenBank/DDBJ databases">
        <title>Nocardioides guangzhouensis sp. nov., an actinobacterium isolated from soil.</title>
        <authorList>
            <person name="Fu Y."/>
            <person name="Cai Y."/>
            <person name="Lin Z."/>
            <person name="Chen P."/>
        </authorList>
    </citation>
    <scope>NUCLEOTIDE SEQUENCE [LARGE SCALE GENOMIC DNA]</scope>
    <source>
        <strain evidence="1 2">130</strain>
    </source>
</reference>
<dbReference type="Proteomes" id="UP000295198">
    <property type="component" value="Unassembled WGS sequence"/>
</dbReference>
<accession>A0A4Q4Z723</accession>
<gene>
    <name evidence="1" type="ORF">EKO23_18675</name>
</gene>
<sequence length="84" mass="9712">MGLITGILGLPLVPVRGTIWVADQVLQQAEEDYYDPGRIRDQLELVERQRQDGTITEDEAAAWEEELIERLMTGQERRRERDSS</sequence>
<dbReference type="Pfam" id="PF05120">
    <property type="entry name" value="GvpG"/>
    <property type="match status" value="1"/>
</dbReference>
<dbReference type="OrthoDB" id="3541554at2"/>
<proteinExistence type="predicted"/>
<organism evidence="1 2">
    <name type="scientific">Nocardioides guangzhouensis</name>
    <dbReference type="NCBI Taxonomy" id="2497878"/>
    <lineage>
        <taxon>Bacteria</taxon>
        <taxon>Bacillati</taxon>
        <taxon>Actinomycetota</taxon>
        <taxon>Actinomycetes</taxon>
        <taxon>Propionibacteriales</taxon>
        <taxon>Nocardioidaceae</taxon>
        <taxon>Nocardioides</taxon>
    </lineage>
</organism>
<dbReference type="RefSeq" id="WP_134719643.1">
    <property type="nucleotide sequence ID" value="NZ_SDKM01000031.1"/>
</dbReference>
<comment type="caution">
    <text evidence="1">The sequence shown here is derived from an EMBL/GenBank/DDBJ whole genome shotgun (WGS) entry which is preliminary data.</text>
</comment>
<keyword evidence="2" id="KW-1185">Reference proteome</keyword>
<dbReference type="InterPro" id="IPR007804">
    <property type="entry name" value="GvpG"/>
</dbReference>
<evidence type="ECO:0000313" key="2">
    <source>
        <dbReference type="Proteomes" id="UP000295198"/>
    </source>
</evidence>
<dbReference type="AlphaFoldDB" id="A0A4Q4Z723"/>
<evidence type="ECO:0000313" key="1">
    <source>
        <dbReference type="EMBL" id="RYP83637.1"/>
    </source>
</evidence>
<protein>
    <submittedName>
        <fullName evidence="1">Gas vesicle protein</fullName>
    </submittedName>
</protein>
<name>A0A4Q4Z723_9ACTN</name>